<evidence type="ECO:0000259" key="5">
    <source>
        <dbReference type="Pfam" id="PF07992"/>
    </source>
</evidence>
<gene>
    <name evidence="6" type="ORF">OHK93_004088</name>
</gene>
<feature type="chain" id="PRO_5041378671" description="FAD/NAD(P)-binding domain-containing protein" evidence="4">
    <location>
        <begin position="20"/>
        <end position="406"/>
    </location>
</feature>
<feature type="domain" description="FAD/NAD(P)-binding" evidence="5">
    <location>
        <begin position="33"/>
        <end position="175"/>
    </location>
</feature>
<dbReference type="PANTHER" id="PTHR48105">
    <property type="entry name" value="THIOREDOXIN REDUCTASE 1-RELATED-RELATED"/>
    <property type="match status" value="1"/>
</dbReference>
<dbReference type="AlphaFoldDB" id="A0AA43QIE1"/>
<dbReference type="SUPFAM" id="SSF51905">
    <property type="entry name" value="FAD/NAD(P)-binding domain"/>
    <property type="match status" value="1"/>
</dbReference>
<keyword evidence="7" id="KW-1185">Reference proteome</keyword>
<evidence type="ECO:0000256" key="2">
    <source>
        <dbReference type="ARBA" id="ARBA00022630"/>
    </source>
</evidence>
<keyword evidence="3" id="KW-0560">Oxidoreductase</keyword>
<dbReference type="EMBL" id="JAPUFD010000002">
    <property type="protein sequence ID" value="MDI1485899.1"/>
    <property type="molecule type" value="Genomic_DNA"/>
</dbReference>
<sequence>MFVKVFSLIVAGVLGLVSSSPILTLPGDSLPQYDCIVVGGGPAGLTAASALGRVRRSALLIDSADYRNGPTQEVHDVITRDGTPPAVFRYLAREQISVYKSVSMMNGTVEAIVPEENNTYFTIKLSGGTQYESKKVILATGLNDLLPSTPGLATGWGKGIYWCPWCDGWEHKDMPFATLCAFSEGCVKDSMTQVTLNKSPLMLTNGTYDDAHIARVEEALPDYKERLKVNNITVDDRVLCKISRVHGNDSDYEDDFVVTFTDNSTLVLDAMRGLFPAQLKSDLPGKLGMNLTKPVDSGDPSGASVIVVKSDMQSSIPGIFAVGDTNSDGSTNVPHAMWSAKRAVVFMQTALAMQYTDALIDEEIDSDHLKRSASGKESLMSMKRSLELPVPRYDATSNELMDYLME</sequence>
<evidence type="ECO:0000313" key="6">
    <source>
        <dbReference type="EMBL" id="MDI1485899.1"/>
    </source>
</evidence>
<reference evidence="6" key="1">
    <citation type="journal article" date="2023" name="Genome Biol. Evol.">
        <title>First Whole Genome Sequence and Flow Cytometry Genome Size Data for the Lichen-Forming Fungus Ramalina farinacea (Ascomycota).</title>
        <authorList>
            <person name="Llewellyn T."/>
            <person name="Mian S."/>
            <person name="Hill R."/>
            <person name="Leitch I.J."/>
            <person name="Gaya E."/>
        </authorList>
    </citation>
    <scope>NUCLEOTIDE SEQUENCE</scope>
    <source>
        <strain evidence="6">LIQ254RAFAR</strain>
    </source>
</reference>
<dbReference type="GO" id="GO:0097237">
    <property type="term" value="P:cellular response to toxic substance"/>
    <property type="evidence" value="ECO:0007669"/>
    <property type="project" value="UniProtKB-ARBA"/>
</dbReference>
<evidence type="ECO:0000256" key="1">
    <source>
        <dbReference type="ARBA" id="ARBA00009333"/>
    </source>
</evidence>
<organism evidence="6 7">
    <name type="scientific">Ramalina farinacea</name>
    <dbReference type="NCBI Taxonomy" id="258253"/>
    <lineage>
        <taxon>Eukaryota</taxon>
        <taxon>Fungi</taxon>
        <taxon>Dikarya</taxon>
        <taxon>Ascomycota</taxon>
        <taxon>Pezizomycotina</taxon>
        <taxon>Lecanoromycetes</taxon>
        <taxon>OSLEUM clade</taxon>
        <taxon>Lecanoromycetidae</taxon>
        <taxon>Lecanorales</taxon>
        <taxon>Lecanorineae</taxon>
        <taxon>Ramalinaceae</taxon>
        <taxon>Ramalina</taxon>
    </lineage>
</organism>
<keyword evidence="2" id="KW-0285">Flavoprotein</keyword>
<dbReference type="InterPro" id="IPR050097">
    <property type="entry name" value="Ferredoxin-NADP_redctase_2"/>
</dbReference>
<dbReference type="Pfam" id="PF07992">
    <property type="entry name" value="Pyr_redox_2"/>
    <property type="match status" value="1"/>
</dbReference>
<comment type="caution">
    <text evidence="6">The sequence shown here is derived from an EMBL/GenBank/DDBJ whole genome shotgun (WGS) entry which is preliminary data.</text>
</comment>
<dbReference type="InterPro" id="IPR036188">
    <property type="entry name" value="FAD/NAD-bd_sf"/>
</dbReference>
<feature type="signal peptide" evidence="4">
    <location>
        <begin position="1"/>
        <end position="19"/>
    </location>
</feature>
<evidence type="ECO:0000256" key="3">
    <source>
        <dbReference type="ARBA" id="ARBA00023002"/>
    </source>
</evidence>
<dbReference type="GO" id="GO:0016491">
    <property type="term" value="F:oxidoreductase activity"/>
    <property type="evidence" value="ECO:0007669"/>
    <property type="project" value="UniProtKB-KW"/>
</dbReference>
<dbReference type="Gene3D" id="3.50.50.60">
    <property type="entry name" value="FAD/NAD(P)-binding domain"/>
    <property type="match status" value="2"/>
</dbReference>
<dbReference type="PRINTS" id="PR00368">
    <property type="entry name" value="FADPNR"/>
</dbReference>
<dbReference type="InterPro" id="IPR023753">
    <property type="entry name" value="FAD/NAD-binding_dom"/>
</dbReference>
<evidence type="ECO:0000256" key="4">
    <source>
        <dbReference type="SAM" id="SignalP"/>
    </source>
</evidence>
<dbReference type="PRINTS" id="PR00469">
    <property type="entry name" value="PNDRDTASEII"/>
</dbReference>
<comment type="similarity">
    <text evidence="1">Belongs to the class-II pyridine nucleotide-disulfide oxidoreductase family.</text>
</comment>
<protein>
    <recommendedName>
        <fullName evidence="5">FAD/NAD(P)-binding domain-containing protein</fullName>
    </recommendedName>
</protein>
<keyword evidence="4" id="KW-0732">Signal</keyword>
<name>A0AA43QIE1_9LECA</name>
<dbReference type="Proteomes" id="UP001161017">
    <property type="component" value="Unassembled WGS sequence"/>
</dbReference>
<proteinExistence type="inferred from homology"/>
<evidence type="ECO:0000313" key="7">
    <source>
        <dbReference type="Proteomes" id="UP001161017"/>
    </source>
</evidence>
<accession>A0AA43QIE1</accession>